<organism evidence="8 9">
    <name type="scientific">Caulobacter vibrioides</name>
    <name type="common">Caulobacter crescentus</name>
    <dbReference type="NCBI Taxonomy" id="155892"/>
    <lineage>
        <taxon>Bacteria</taxon>
        <taxon>Pseudomonadati</taxon>
        <taxon>Pseudomonadota</taxon>
        <taxon>Alphaproteobacteria</taxon>
        <taxon>Caulobacterales</taxon>
        <taxon>Caulobacteraceae</taxon>
        <taxon>Caulobacter</taxon>
    </lineage>
</organism>
<evidence type="ECO:0000256" key="1">
    <source>
        <dbReference type="ARBA" id="ARBA00004651"/>
    </source>
</evidence>
<name>A0A258DE78_CAUVI</name>
<feature type="transmembrane region" description="Helical" evidence="7">
    <location>
        <begin position="122"/>
        <end position="145"/>
    </location>
</feature>
<feature type="transmembrane region" description="Helical" evidence="7">
    <location>
        <begin position="151"/>
        <end position="178"/>
    </location>
</feature>
<dbReference type="Pfam" id="PF01914">
    <property type="entry name" value="MarC"/>
    <property type="match status" value="1"/>
</dbReference>
<feature type="transmembrane region" description="Helical" evidence="7">
    <location>
        <begin position="190"/>
        <end position="212"/>
    </location>
</feature>
<evidence type="ECO:0000256" key="6">
    <source>
        <dbReference type="ARBA" id="ARBA00023136"/>
    </source>
</evidence>
<dbReference type="EMBL" id="NCDQ01000014">
    <property type="protein sequence ID" value="OYX06069.1"/>
    <property type="molecule type" value="Genomic_DNA"/>
</dbReference>
<keyword evidence="4 7" id="KW-0812">Transmembrane</keyword>
<evidence type="ECO:0000256" key="4">
    <source>
        <dbReference type="ARBA" id="ARBA00022692"/>
    </source>
</evidence>
<dbReference type="GO" id="GO:0005886">
    <property type="term" value="C:plasma membrane"/>
    <property type="evidence" value="ECO:0007669"/>
    <property type="project" value="UniProtKB-SubCell"/>
</dbReference>
<evidence type="ECO:0000256" key="3">
    <source>
        <dbReference type="ARBA" id="ARBA00022475"/>
    </source>
</evidence>
<dbReference type="PANTHER" id="PTHR33508">
    <property type="entry name" value="UPF0056 MEMBRANE PROTEIN YHCE"/>
    <property type="match status" value="1"/>
</dbReference>
<dbReference type="Proteomes" id="UP000215616">
    <property type="component" value="Unassembled WGS sequence"/>
</dbReference>
<dbReference type="InterPro" id="IPR002771">
    <property type="entry name" value="Multi_antbiot-R_MarC"/>
</dbReference>
<evidence type="ECO:0000313" key="8">
    <source>
        <dbReference type="EMBL" id="OYX06069.1"/>
    </source>
</evidence>
<accession>A0A258DE78</accession>
<evidence type="ECO:0000256" key="5">
    <source>
        <dbReference type="ARBA" id="ARBA00022989"/>
    </source>
</evidence>
<proteinExistence type="inferred from homology"/>
<keyword evidence="6 7" id="KW-0472">Membrane</keyword>
<comment type="subcellular location">
    <subcellularLocation>
        <location evidence="1 7">Cell membrane</location>
        <topology evidence="1 7">Multi-pass membrane protein</topology>
    </subcellularLocation>
</comment>
<dbReference type="NCBIfam" id="TIGR00427">
    <property type="entry name" value="NAAT family transporter"/>
    <property type="match status" value="1"/>
</dbReference>
<evidence type="ECO:0000256" key="7">
    <source>
        <dbReference type="RuleBase" id="RU362048"/>
    </source>
</evidence>
<evidence type="ECO:0000256" key="2">
    <source>
        <dbReference type="ARBA" id="ARBA00009784"/>
    </source>
</evidence>
<dbReference type="AlphaFoldDB" id="A0A258DE78"/>
<reference evidence="8 9" key="1">
    <citation type="submission" date="2017-03" db="EMBL/GenBank/DDBJ databases">
        <title>Lifting the veil on microbial sulfur biogeochemistry in mining wastewaters.</title>
        <authorList>
            <person name="Kantor R.S."/>
            <person name="Colenbrander Nelson T."/>
            <person name="Marshall S."/>
            <person name="Bennett D."/>
            <person name="Apte S."/>
            <person name="Camacho D."/>
            <person name="Thomas B.C."/>
            <person name="Warren L.A."/>
            <person name="Banfield J.F."/>
        </authorList>
    </citation>
    <scope>NUCLEOTIDE SEQUENCE [LARGE SCALE GENOMIC DNA]</scope>
    <source>
        <strain evidence="8">32-67-7</strain>
    </source>
</reference>
<evidence type="ECO:0000313" key="9">
    <source>
        <dbReference type="Proteomes" id="UP000215616"/>
    </source>
</evidence>
<dbReference type="PANTHER" id="PTHR33508:SF1">
    <property type="entry name" value="UPF0056 MEMBRANE PROTEIN YHCE"/>
    <property type="match status" value="1"/>
</dbReference>
<feature type="transmembrane region" description="Helical" evidence="7">
    <location>
        <begin position="42"/>
        <end position="59"/>
    </location>
</feature>
<comment type="similarity">
    <text evidence="2 7">Belongs to the UPF0056 (MarC) family.</text>
</comment>
<comment type="caution">
    <text evidence="8">The sequence shown here is derived from an EMBL/GenBank/DDBJ whole genome shotgun (WGS) entry which is preliminary data.</text>
</comment>
<feature type="transmembrane region" description="Helical" evidence="7">
    <location>
        <begin position="6"/>
        <end position="30"/>
    </location>
</feature>
<keyword evidence="3" id="KW-1003">Cell membrane</keyword>
<keyword evidence="5 7" id="KW-1133">Transmembrane helix</keyword>
<gene>
    <name evidence="8" type="ORF">B7Z12_01740</name>
</gene>
<feature type="transmembrane region" description="Helical" evidence="7">
    <location>
        <begin position="65"/>
        <end position="88"/>
    </location>
</feature>
<sequence>MTEAQLAVNFFVALFALIDPIGNVPLFAAATLGAAAAGRRMVAAYIGLFMAGFLIFFYFTGVGLLAFFGISMPAFRIAGGIILFILGLDMVRDDFTTMFADAAEGIEGQTPRAYAKQRFERLIVPFAMPLLIGPGAISTVIIYAAEAKPLGWAGAGIGVAVICAVSAVAVATFWAAPLVSKVLGRIGMSIVVRVLGLILCALAVQFVLVGVADATRGLINNDAKVPYAESHK</sequence>
<protein>
    <recommendedName>
        <fullName evidence="7">UPF0056 membrane protein</fullName>
    </recommendedName>
</protein>